<name>A0ABT0Q6U7_9RHOB</name>
<evidence type="ECO:0000313" key="1">
    <source>
        <dbReference type="EMBL" id="MCL6285560.1"/>
    </source>
</evidence>
<organism evidence="1 2">
    <name type="scientific">Ruegeria spongiae</name>
    <dbReference type="NCBI Taxonomy" id="2942209"/>
    <lineage>
        <taxon>Bacteria</taxon>
        <taxon>Pseudomonadati</taxon>
        <taxon>Pseudomonadota</taxon>
        <taxon>Alphaproteobacteria</taxon>
        <taxon>Rhodobacterales</taxon>
        <taxon>Roseobacteraceae</taxon>
        <taxon>Ruegeria</taxon>
    </lineage>
</organism>
<protein>
    <submittedName>
        <fullName evidence="1">Uncharacterized protein</fullName>
    </submittedName>
</protein>
<sequence>MADRTPQQVLSDMASGYLNPQAYDVDELKGFLEEAHNAGARTAFQSALSETLGGNGIGRGQWEELTDDEFEDDEEWRGYLTALQTYLFEDGPYPIADDEDED</sequence>
<evidence type="ECO:0000313" key="2">
    <source>
        <dbReference type="Proteomes" id="UP001203880"/>
    </source>
</evidence>
<reference evidence="1" key="1">
    <citation type="submission" date="2022-05" db="EMBL/GenBank/DDBJ databases">
        <authorList>
            <person name="Park J.-S."/>
        </authorList>
    </citation>
    <scope>NUCLEOTIDE SEQUENCE</scope>
    <source>
        <strain evidence="1">2012CJ41-6</strain>
    </source>
</reference>
<comment type="caution">
    <text evidence="1">The sequence shown here is derived from an EMBL/GenBank/DDBJ whole genome shotgun (WGS) entry which is preliminary data.</text>
</comment>
<accession>A0ABT0Q6U7</accession>
<dbReference type="RefSeq" id="WP_249712465.1">
    <property type="nucleotide sequence ID" value="NZ_JAMFMB010000031.1"/>
</dbReference>
<dbReference type="Proteomes" id="UP001203880">
    <property type="component" value="Unassembled WGS sequence"/>
</dbReference>
<dbReference type="EMBL" id="JAMFMB010000031">
    <property type="protein sequence ID" value="MCL6285560.1"/>
    <property type="molecule type" value="Genomic_DNA"/>
</dbReference>
<proteinExistence type="predicted"/>
<keyword evidence="2" id="KW-1185">Reference proteome</keyword>
<gene>
    <name evidence="1" type="ORF">M3P21_18680</name>
</gene>